<sequence>MVKMPPNTKGMTPVTTGSDRVGDQNHGSDDGSEDGLEMKGPRPILDDDEVDELTMVVGKSGALRPIARRLGSESDEVAPARALAPDERPTTGSRPPVNGDTPNAYKILGQVGRLMVATSAWIIMFGPKEVGGAKWVTIEKELASPIDSSEIDATRRANQAPARSNGFRVRRHAVEGRSANLGARRCKR</sequence>
<dbReference type="OrthoDB" id="125591at2759"/>
<dbReference type="Proteomes" id="UP001165121">
    <property type="component" value="Unassembled WGS sequence"/>
</dbReference>
<feature type="region of interest" description="Disordered" evidence="1">
    <location>
        <begin position="150"/>
        <end position="170"/>
    </location>
</feature>
<evidence type="ECO:0000313" key="2">
    <source>
        <dbReference type="EMBL" id="GMF30403.1"/>
    </source>
</evidence>
<feature type="compositionally biased region" description="Basic and acidic residues" evidence="1">
    <location>
        <begin position="20"/>
        <end position="29"/>
    </location>
</feature>
<protein>
    <submittedName>
        <fullName evidence="2">Unnamed protein product</fullName>
    </submittedName>
</protein>
<organism evidence="2 3">
    <name type="scientific">Phytophthora fragariaefolia</name>
    <dbReference type="NCBI Taxonomy" id="1490495"/>
    <lineage>
        <taxon>Eukaryota</taxon>
        <taxon>Sar</taxon>
        <taxon>Stramenopiles</taxon>
        <taxon>Oomycota</taxon>
        <taxon>Peronosporomycetes</taxon>
        <taxon>Peronosporales</taxon>
        <taxon>Peronosporaceae</taxon>
        <taxon>Phytophthora</taxon>
    </lineage>
</organism>
<keyword evidence="3" id="KW-1185">Reference proteome</keyword>
<accession>A0A9W6UC81</accession>
<name>A0A9W6UC81_9STRA</name>
<reference evidence="2" key="1">
    <citation type="submission" date="2023-04" db="EMBL/GenBank/DDBJ databases">
        <title>Phytophthora fragariaefolia NBRC 109709.</title>
        <authorList>
            <person name="Ichikawa N."/>
            <person name="Sato H."/>
            <person name="Tonouchi N."/>
        </authorList>
    </citation>
    <scope>NUCLEOTIDE SEQUENCE</scope>
    <source>
        <strain evidence="2">NBRC 109709</strain>
    </source>
</reference>
<feature type="region of interest" description="Disordered" evidence="1">
    <location>
        <begin position="67"/>
        <end position="101"/>
    </location>
</feature>
<proteinExistence type="predicted"/>
<dbReference type="EMBL" id="BSXT01000577">
    <property type="protein sequence ID" value="GMF30403.1"/>
    <property type="molecule type" value="Genomic_DNA"/>
</dbReference>
<feature type="region of interest" description="Disordered" evidence="1">
    <location>
        <begin position="1"/>
        <end position="48"/>
    </location>
</feature>
<evidence type="ECO:0000256" key="1">
    <source>
        <dbReference type="SAM" id="MobiDB-lite"/>
    </source>
</evidence>
<feature type="compositionally biased region" description="Polar residues" evidence="1">
    <location>
        <begin position="9"/>
        <end position="18"/>
    </location>
</feature>
<evidence type="ECO:0000313" key="3">
    <source>
        <dbReference type="Proteomes" id="UP001165121"/>
    </source>
</evidence>
<comment type="caution">
    <text evidence="2">The sequence shown here is derived from an EMBL/GenBank/DDBJ whole genome shotgun (WGS) entry which is preliminary data.</text>
</comment>
<dbReference type="AlphaFoldDB" id="A0A9W6UC81"/>
<gene>
    <name evidence="2" type="ORF">Pfra01_000673200</name>
</gene>